<keyword evidence="2" id="KW-0479">Metal-binding</keyword>
<accession>A0A9P8Y1I0</accession>
<dbReference type="Proteomes" id="UP000756346">
    <property type="component" value="Unassembled WGS sequence"/>
</dbReference>
<dbReference type="PROSITE" id="PS00463">
    <property type="entry name" value="ZN2_CY6_FUNGAL_1"/>
    <property type="match status" value="1"/>
</dbReference>
<evidence type="ECO:0000256" key="7">
    <source>
        <dbReference type="ARBA" id="ARBA00023242"/>
    </source>
</evidence>
<dbReference type="InterPro" id="IPR001138">
    <property type="entry name" value="Zn2Cys6_DnaBD"/>
</dbReference>
<evidence type="ECO:0000259" key="9">
    <source>
        <dbReference type="PROSITE" id="PS50048"/>
    </source>
</evidence>
<dbReference type="GO" id="GO:0000981">
    <property type="term" value="F:DNA-binding transcription factor activity, RNA polymerase II-specific"/>
    <property type="evidence" value="ECO:0007669"/>
    <property type="project" value="InterPro"/>
</dbReference>
<comment type="subcellular location">
    <subcellularLocation>
        <location evidence="1">Nucleus</location>
    </subcellularLocation>
</comment>
<dbReference type="GO" id="GO:0006351">
    <property type="term" value="P:DNA-templated transcription"/>
    <property type="evidence" value="ECO:0007669"/>
    <property type="project" value="InterPro"/>
</dbReference>
<evidence type="ECO:0000313" key="10">
    <source>
        <dbReference type="EMBL" id="KAH7027465.1"/>
    </source>
</evidence>
<feature type="region of interest" description="Disordered" evidence="8">
    <location>
        <begin position="243"/>
        <end position="264"/>
    </location>
</feature>
<dbReference type="Pfam" id="PF00172">
    <property type="entry name" value="Zn_clus"/>
    <property type="match status" value="1"/>
</dbReference>
<dbReference type="PANTHER" id="PTHR31313">
    <property type="entry name" value="TY1 ENHANCER ACTIVATOR"/>
    <property type="match status" value="1"/>
</dbReference>
<dbReference type="GO" id="GO:0008270">
    <property type="term" value="F:zinc ion binding"/>
    <property type="evidence" value="ECO:0007669"/>
    <property type="project" value="InterPro"/>
</dbReference>
<dbReference type="Gene3D" id="4.10.240.10">
    <property type="entry name" value="Zn(2)-C6 fungal-type DNA-binding domain"/>
    <property type="match status" value="1"/>
</dbReference>
<protein>
    <recommendedName>
        <fullName evidence="9">Zn(2)-C6 fungal-type domain-containing protein</fullName>
    </recommendedName>
</protein>
<feature type="region of interest" description="Disordered" evidence="8">
    <location>
        <begin position="750"/>
        <end position="782"/>
    </location>
</feature>
<evidence type="ECO:0000313" key="11">
    <source>
        <dbReference type="Proteomes" id="UP000756346"/>
    </source>
</evidence>
<dbReference type="OrthoDB" id="2283631at2759"/>
<sequence length="902" mass="100687">MASDPSGRRLLPQNAQLNTFAFAPPAYQQLRETQKNYVFVDEHNRHKRLKVMRACEGCRRRKIKCDAATTNTWPCSACIRLKLQCVRPHGLHEGRPEDGFELGTEQEYEVVGMQDSYRQVQMPPQSSSPQQHHGAMMAGQQKPHMYPHQPQYADHQGVYPVSYGESSQLPPGVAYSTMTTPANALESHSYQSGSVFHTPPAVSANVPQSASPADSYQHDSYQQPDLSDLLGSLQVNEIGTAPYLNNKSALNGPEEEEPTVEQEEDYSYLHTLGPGSKIRIPPELMPSDDICLHYLDLYFANVHQYVPVLNKAQLYHQFQTNRDSISPLLLEAIFAVAGRLADEPTQGQQWIALASKHLEAFMDVPRLSTVQAHLIILKAREAMPKRGYYYRSWLSIVNCFQMAKDLGLDEHFEDHQEGKPCGSSPVDCLTKSRVWQTIFTCENMIAGSQGRDDLHIKMSTVDFSLGRPMPGIDAEELEVSRNFTFMARIVRSVHRMNTVYGKIKRKKDWALDPEFQKINPAVTGWLDELPADMALTFTPDGAPPWLPTHFLGNLHSYYHLSVILCHRPQLNLLDPTHPNGAWKSHMMLSYSSAKALCRIQESMLQSFGLNGLQCMQRGISFTIYSVLACIVLHLVALTSPDPELNGDAREYFTRHMRILEKTVEGWPLPDMLKQIDSVRQAFSADVRKPFVLKPSFPYGSPHPSTHSSPPRTTAFKPEMLRTNSVEQTIGTQASHQSQVSYAHPITPISIGSVDNNSDSSPLQSLGMMSTSQGSHATPLQMSDTTPAWNPSRIFDQWNTTFGTPHPPPPSLEAMAETSESLNLSSAGAPEVPTTVDIQIATAAISPNIQQMTPQQYSSAPVQSYITPAMWQESVASVYEGGLKRSWDYTGDVSLAGQMPKRR</sequence>
<gene>
    <name evidence="10" type="ORF">B0I36DRAFT_247213</name>
</gene>
<reference evidence="10" key="1">
    <citation type="journal article" date="2021" name="Nat. Commun.">
        <title>Genetic determinants of endophytism in the Arabidopsis root mycobiome.</title>
        <authorList>
            <person name="Mesny F."/>
            <person name="Miyauchi S."/>
            <person name="Thiergart T."/>
            <person name="Pickel B."/>
            <person name="Atanasova L."/>
            <person name="Karlsson M."/>
            <person name="Huettel B."/>
            <person name="Barry K.W."/>
            <person name="Haridas S."/>
            <person name="Chen C."/>
            <person name="Bauer D."/>
            <person name="Andreopoulos W."/>
            <person name="Pangilinan J."/>
            <person name="LaButti K."/>
            <person name="Riley R."/>
            <person name="Lipzen A."/>
            <person name="Clum A."/>
            <person name="Drula E."/>
            <person name="Henrissat B."/>
            <person name="Kohler A."/>
            <person name="Grigoriev I.V."/>
            <person name="Martin F.M."/>
            <person name="Hacquard S."/>
        </authorList>
    </citation>
    <scope>NUCLEOTIDE SEQUENCE</scope>
    <source>
        <strain evidence="10">MPI-CAGE-CH-0230</strain>
    </source>
</reference>
<keyword evidence="7" id="KW-0539">Nucleus</keyword>
<dbReference type="PROSITE" id="PS50048">
    <property type="entry name" value="ZN2_CY6_FUNGAL_2"/>
    <property type="match status" value="1"/>
</dbReference>
<dbReference type="SUPFAM" id="SSF57701">
    <property type="entry name" value="Zn2/Cys6 DNA-binding domain"/>
    <property type="match status" value="1"/>
</dbReference>
<dbReference type="RefSeq" id="XP_046010264.1">
    <property type="nucleotide sequence ID" value="XM_046150289.1"/>
</dbReference>
<feature type="compositionally biased region" description="Polar residues" evidence="8">
    <location>
        <begin position="752"/>
        <end position="782"/>
    </location>
</feature>
<evidence type="ECO:0000256" key="4">
    <source>
        <dbReference type="ARBA" id="ARBA00023015"/>
    </source>
</evidence>
<evidence type="ECO:0000256" key="6">
    <source>
        <dbReference type="ARBA" id="ARBA00023163"/>
    </source>
</evidence>
<comment type="caution">
    <text evidence="10">The sequence shown here is derived from an EMBL/GenBank/DDBJ whole genome shotgun (WGS) entry which is preliminary data.</text>
</comment>
<keyword evidence="3" id="KW-0862">Zinc</keyword>
<dbReference type="GeneID" id="70179835"/>
<feature type="domain" description="Zn(2)-C6 fungal-type" evidence="9">
    <location>
        <begin position="54"/>
        <end position="87"/>
    </location>
</feature>
<keyword evidence="5" id="KW-0238">DNA-binding</keyword>
<name>A0A9P8Y1I0_9PEZI</name>
<dbReference type="GO" id="GO:0005634">
    <property type="term" value="C:nucleus"/>
    <property type="evidence" value="ECO:0007669"/>
    <property type="project" value="UniProtKB-SubCell"/>
</dbReference>
<dbReference type="InterPro" id="IPR051615">
    <property type="entry name" value="Transcr_Regulatory_Elem"/>
</dbReference>
<evidence type="ECO:0000256" key="3">
    <source>
        <dbReference type="ARBA" id="ARBA00022833"/>
    </source>
</evidence>
<keyword evidence="11" id="KW-1185">Reference proteome</keyword>
<dbReference type="EMBL" id="JAGTJQ010000007">
    <property type="protein sequence ID" value="KAH7027465.1"/>
    <property type="molecule type" value="Genomic_DNA"/>
</dbReference>
<dbReference type="GO" id="GO:0003677">
    <property type="term" value="F:DNA binding"/>
    <property type="evidence" value="ECO:0007669"/>
    <property type="project" value="UniProtKB-KW"/>
</dbReference>
<dbReference type="PANTHER" id="PTHR31313:SF79">
    <property type="entry name" value="C6 FINGER DOMAIN-CONTAINING PROTEIN"/>
    <property type="match status" value="1"/>
</dbReference>
<dbReference type="Pfam" id="PF04082">
    <property type="entry name" value="Fungal_trans"/>
    <property type="match status" value="1"/>
</dbReference>
<keyword evidence="6" id="KW-0804">Transcription</keyword>
<evidence type="ECO:0000256" key="5">
    <source>
        <dbReference type="ARBA" id="ARBA00023125"/>
    </source>
</evidence>
<proteinExistence type="predicted"/>
<feature type="region of interest" description="Disordered" evidence="8">
    <location>
        <begin position="202"/>
        <end position="224"/>
    </location>
</feature>
<feature type="compositionally biased region" description="Polar residues" evidence="8">
    <location>
        <begin position="205"/>
        <end position="224"/>
    </location>
</feature>
<evidence type="ECO:0000256" key="2">
    <source>
        <dbReference type="ARBA" id="ARBA00022723"/>
    </source>
</evidence>
<organism evidence="10 11">
    <name type="scientific">Microdochium trichocladiopsis</name>
    <dbReference type="NCBI Taxonomy" id="1682393"/>
    <lineage>
        <taxon>Eukaryota</taxon>
        <taxon>Fungi</taxon>
        <taxon>Dikarya</taxon>
        <taxon>Ascomycota</taxon>
        <taxon>Pezizomycotina</taxon>
        <taxon>Sordariomycetes</taxon>
        <taxon>Xylariomycetidae</taxon>
        <taxon>Xylariales</taxon>
        <taxon>Microdochiaceae</taxon>
        <taxon>Microdochium</taxon>
    </lineage>
</organism>
<feature type="compositionally biased region" description="Acidic residues" evidence="8">
    <location>
        <begin position="253"/>
        <end position="264"/>
    </location>
</feature>
<evidence type="ECO:0000256" key="8">
    <source>
        <dbReference type="SAM" id="MobiDB-lite"/>
    </source>
</evidence>
<dbReference type="SMART" id="SM00066">
    <property type="entry name" value="GAL4"/>
    <property type="match status" value="1"/>
</dbReference>
<keyword evidence="4" id="KW-0805">Transcription regulation</keyword>
<dbReference type="InterPro" id="IPR007219">
    <property type="entry name" value="XnlR_reg_dom"/>
</dbReference>
<dbReference type="AlphaFoldDB" id="A0A9P8Y1I0"/>
<dbReference type="InterPro" id="IPR036864">
    <property type="entry name" value="Zn2-C6_fun-type_DNA-bd_sf"/>
</dbReference>
<evidence type="ECO:0000256" key="1">
    <source>
        <dbReference type="ARBA" id="ARBA00004123"/>
    </source>
</evidence>
<dbReference type="CDD" id="cd12148">
    <property type="entry name" value="fungal_TF_MHR"/>
    <property type="match status" value="1"/>
</dbReference>
<dbReference type="CDD" id="cd00067">
    <property type="entry name" value="GAL4"/>
    <property type="match status" value="1"/>
</dbReference>